<evidence type="ECO:0000313" key="2">
    <source>
        <dbReference type="EMBL" id="TDP62811.1"/>
    </source>
</evidence>
<protein>
    <submittedName>
        <fullName evidence="2">FecR family protein</fullName>
    </submittedName>
</protein>
<reference evidence="2 3" key="1">
    <citation type="submission" date="2019-03" db="EMBL/GenBank/DDBJ databases">
        <title>Genomic Encyclopedia of Type Strains, Phase IV (KMG-IV): sequencing the most valuable type-strain genomes for metagenomic binning, comparative biology and taxonomic classification.</title>
        <authorList>
            <person name="Goeker M."/>
        </authorList>
    </citation>
    <scope>NUCLEOTIDE SEQUENCE [LARGE SCALE GENOMIC DNA]</scope>
    <source>
        <strain evidence="2 3">DSM 16998</strain>
    </source>
</reference>
<dbReference type="AlphaFoldDB" id="A0A4R6QHY3"/>
<proteinExistence type="predicted"/>
<feature type="signal peptide" evidence="1">
    <location>
        <begin position="1"/>
        <end position="28"/>
    </location>
</feature>
<evidence type="ECO:0000256" key="1">
    <source>
        <dbReference type="SAM" id="SignalP"/>
    </source>
</evidence>
<dbReference type="OrthoDB" id="8680185at2"/>
<dbReference type="InParanoid" id="A0A4R6QHY3"/>
<dbReference type="Proteomes" id="UP000295361">
    <property type="component" value="Unassembled WGS sequence"/>
</dbReference>
<comment type="caution">
    <text evidence="2">The sequence shown here is derived from an EMBL/GenBank/DDBJ whole genome shotgun (WGS) entry which is preliminary data.</text>
</comment>
<accession>A0A4R6QHY3</accession>
<keyword evidence="3" id="KW-1185">Reference proteome</keyword>
<name>A0A4R6QHY3_9BURK</name>
<dbReference type="RefSeq" id="WP_133702832.1">
    <property type="nucleotide sequence ID" value="NZ_SNXS01000006.1"/>
</dbReference>
<sequence>MFAKPLISATRLAALSLLLGSLVATASAAPLGVVTMLEGEATLLRDNARLALAEGVRVGSDDIIELGAKGRFLRVEFDDGASLALGPETRAQLAPALKGTPRAYLLRGWAKLSAAKGKPAALASPWFELSGLTRDAVISAQAEGAQVFAEAGELSLRPLKPAGAAVTMKSGELLSQLGSAKPETASRPTPAFVQAAPRAFLDSLPPRADKFKGKDVAPKRLADIAYADAQPWIDAEPALRRANLARWKPLARNPEFRKGLAADLKAHPEWEPVLFPPPPASTPKY</sequence>
<feature type="chain" id="PRO_5020724386" evidence="1">
    <location>
        <begin position="29"/>
        <end position="285"/>
    </location>
</feature>
<organism evidence="2 3">
    <name type="scientific">Roseateles toxinivorans</name>
    <dbReference type="NCBI Taxonomy" id="270368"/>
    <lineage>
        <taxon>Bacteria</taxon>
        <taxon>Pseudomonadati</taxon>
        <taxon>Pseudomonadota</taxon>
        <taxon>Betaproteobacteria</taxon>
        <taxon>Burkholderiales</taxon>
        <taxon>Sphaerotilaceae</taxon>
        <taxon>Roseateles</taxon>
    </lineage>
</organism>
<gene>
    <name evidence="2" type="ORF">DES47_106106</name>
</gene>
<dbReference type="EMBL" id="SNXS01000006">
    <property type="protein sequence ID" value="TDP62811.1"/>
    <property type="molecule type" value="Genomic_DNA"/>
</dbReference>
<evidence type="ECO:0000313" key="3">
    <source>
        <dbReference type="Proteomes" id="UP000295361"/>
    </source>
</evidence>
<keyword evidence="1" id="KW-0732">Signal</keyword>